<evidence type="ECO:0000313" key="1">
    <source>
        <dbReference type="EMBL" id="VDO13249.1"/>
    </source>
</evidence>
<gene>
    <name evidence="1" type="ORF">BTMF_LOCUS2747</name>
</gene>
<evidence type="ECO:0000313" key="2">
    <source>
        <dbReference type="Proteomes" id="UP000280834"/>
    </source>
</evidence>
<dbReference type="EMBL" id="UZAG01002334">
    <property type="protein sequence ID" value="VDO13249.1"/>
    <property type="molecule type" value="Genomic_DNA"/>
</dbReference>
<name>A0A0R3QAR4_9BILA</name>
<reference evidence="3" key="1">
    <citation type="submission" date="2017-02" db="UniProtKB">
        <authorList>
            <consortium name="WormBaseParasite"/>
        </authorList>
    </citation>
    <scope>IDENTIFICATION</scope>
</reference>
<keyword evidence="2" id="KW-1185">Reference proteome</keyword>
<accession>A0A0R3QAR4</accession>
<dbReference type="AlphaFoldDB" id="A0A0R3QAR4"/>
<dbReference type="WBParaSite" id="BTMF_0000343301-mRNA-1">
    <property type="protein sequence ID" value="BTMF_0000343301-mRNA-1"/>
    <property type="gene ID" value="BTMF_0000343301"/>
</dbReference>
<organism evidence="3">
    <name type="scientific">Brugia timori</name>
    <dbReference type="NCBI Taxonomy" id="42155"/>
    <lineage>
        <taxon>Eukaryota</taxon>
        <taxon>Metazoa</taxon>
        <taxon>Ecdysozoa</taxon>
        <taxon>Nematoda</taxon>
        <taxon>Chromadorea</taxon>
        <taxon>Rhabditida</taxon>
        <taxon>Spirurina</taxon>
        <taxon>Spiruromorpha</taxon>
        <taxon>Filarioidea</taxon>
        <taxon>Onchocercidae</taxon>
        <taxon>Brugia</taxon>
    </lineage>
</organism>
<sequence length="46" mass="5494">MDEVISDEARPFVYCCLLYQDISNNCTTKRDMQNFLETKNIIPKHR</sequence>
<evidence type="ECO:0000313" key="3">
    <source>
        <dbReference type="WBParaSite" id="BTMF_0000343301-mRNA-1"/>
    </source>
</evidence>
<reference evidence="1 2" key="2">
    <citation type="submission" date="2018-11" db="EMBL/GenBank/DDBJ databases">
        <authorList>
            <consortium name="Pathogen Informatics"/>
        </authorList>
    </citation>
    <scope>NUCLEOTIDE SEQUENCE [LARGE SCALE GENOMIC DNA]</scope>
</reference>
<dbReference type="Proteomes" id="UP000280834">
    <property type="component" value="Unassembled WGS sequence"/>
</dbReference>
<protein>
    <submittedName>
        <fullName evidence="3">General odorant-binding protein 57e</fullName>
    </submittedName>
</protein>
<proteinExistence type="predicted"/>